<dbReference type="EMBL" id="VSSQ01133417">
    <property type="protein sequence ID" value="MPN59419.1"/>
    <property type="molecule type" value="Genomic_DNA"/>
</dbReference>
<feature type="region of interest" description="Disordered" evidence="1">
    <location>
        <begin position="82"/>
        <end position="101"/>
    </location>
</feature>
<gene>
    <name evidence="2" type="ORF">SDC9_207140</name>
</gene>
<protein>
    <submittedName>
        <fullName evidence="2">Uncharacterized protein</fullName>
    </submittedName>
</protein>
<name>A0A645J9L7_9ZZZZ</name>
<comment type="caution">
    <text evidence="2">The sequence shown here is derived from an EMBL/GenBank/DDBJ whole genome shotgun (WGS) entry which is preliminary data.</text>
</comment>
<evidence type="ECO:0000313" key="2">
    <source>
        <dbReference type="EMBL" id="MPN59419.1"/>
    </source>
</evidence>
<dbReference type="AlphaFoldDB" id="A0A645J9L7"/>
<proteinExistence type="predicted"/>
<accession>A0A645J9L7</accession>
<reference evidence="2" key="1">
    <citation type="submission" date="2019-08" db="EMBL/GenBank/DDBJ databases">
        <authorList>
            <person name="Kucharzyk K."/>
            <person name="Murdoch R.W."/>
            <person name="Higgins S."/>
            <person name="Loffler F."/>
        </authorList>
    </citation>
    <scope>NUCLEOTIDE SEQUENCE</scope>
</reference>
<sequence>MEARVQRRAQRLSGGQFFFKPLEYNDVGVHGHAHAEYDTRDARQCQLNSRYGGEQEQYDEHIDGEREIGHQAGQPVVDQYEYEQDDEADHSGKQAGGQSVLAQRRADGAQLNLLKVQRQCA</sequence>
<evidence type="ECO:0000256" key="1">
    <source>
        <dbReference type="SAM" id="MobiDB-lite"/>
    </source>
</evidence>
<organism evidence="2">
    <name type="scientific">bioreactor metagenome</name>
    <dbReference type="NCBI Taxonomy" id="1076179"/>
    <lineage>
        <taxon>unclassified sequences</taxon>
        <taxon>metagenomes</taxon>
        <taxon>ecological metagenomes</taxon>
    </lineage>
</organism>